<dbReference type="PANTHER" id="PTHR42818">
    <property type="entry name" value="SULFOPYRUVATE DECARBOXYLASE SUBUNIT ALPHA"/>
    <property type="match status" value="1"/>
</dbReference>
<feature type="domain" description="Thiamine pyrophosphate enzyme TPP-binding" evidence="3">
    <location>
        <begin position="40"/>
        <end position="137"/>
    </location>
</feature>
<evidence type="ECO:0000313" key="4">
    <source>
        <dbReference type="EMBL" id="QJC21941.1"/>
    </source>
</evidence>
<accession>A0A6H2ELJ7</accession>
<keyword evidence="5" id="KW-1185">Reference proteome</keyword>
<dbReference type="Pfam" id="PF02775">
    <property type="entry name" value="TPP_enzyme_C"/>
    <property type="match status" value="1"/>
</dbReference>
<dbReference type="InterPro" id="IPR011766">
    <property type="entry name" value="TPP_enzyme_TPP-bd"/>
</dbReference>
<dbReference type="GO" id="GO:0030976">
    <property type="term" value="F:thiamine pyrophosphate binding"/>
    <property type="evidence" value="ECO:0007669"/>
    <property type="project" value="InterPro"/>
</dbReference>
<gene>
    <name evidence="4" type="ORF">HC352_05105</name>
</gene>
<keyword evidence="4" id="KW-0670">Pyruvate</keyword>
<evidence type="ECO:0000259" key="3">
    <source>
        <dbReference type="Pfam" id="PF02775"/>
    </source>
</evidence>
<dbReference type="GO" id="GO:0016831">
    <property type="term" value="F:carboxy-lyase activity"/>
    <property type="evidence" value="ECO:0007669"/>
    <property type="project" value="UniProtKB-KW"/>
</dbReference>
<dbReference type="EMBL" id="CP050804">
    <property type="protein sequence ID" value="QJC21941.1"/>
    <property type="molecule type" value="Genomic_DNA"/>
</dbReference>
<dbReference type="GO" id="GO:0000287">
    <property type="term" value="F:magnesium ion binding"/>
    <property type="evidence" value="ECO:0007669"/>
    <property type="project" value="UniProtKB-ARBA"/>
</dbReference>
<dbReference type="Proteomes" id="UP000502298">
    <property type="component" value="Chromosome"/>
</dbReference>
<dbReference type="InterPro" id="IPR051818">
    <property type="entry name" value="TPP_dependent_decarboxylase"/>
</dbReference>
<dbReference type="AlphaFoldDB" id="A0A6H2ELJ7"/>
<evidence type="ECO:0000256" key="2">
    <source>
        <dbReference type="ARBA" id="ARBA00023239"/>
    </source>
</evidence>
<dbReference type="InterPro" id="IPR029061">
    <property type="entry name" value="THDP-binding"/>
</dbReference>
<evidence type="ECO:0000313" key="5">
    <source>
        <dbReference type="Proteomes" id="UP000502298"/>
    </source>
</evidence>
<evidence type="ECO:0000256" key="1">
    <source>
        <dbReference type="ARBA" id="ARBA00022793"/>
    </source>
</evidence>
<protein>
    <submittedName>
        <fullName evidence="4">Sulfopyruvate decarboxylase subunit beta</fullName>
    </submittedName>
</protein>
<dbReference type="KEGG" id="arca:HC352_05105"/>
<dbReference type="SUPFAM" id="SSF52518">
    <property type="entry name" value="Thiamin diphosphate-binding fold (THDP-binding)"/>
    <property type="match status" value="1"/>
</dbReference>
<sequence length="193" mass="20540">MDRKALDVCYLFTKLNTFCPSLQIVCHLGPTAFLATDIFHPGTVLPLYGSMGMVLPVGLGLALKSNSKIIAVEGDGGLLMNLGAAATVATISPRNMLCIILDNGGYRTTGGQPSAFSGTKGIPEILEASGFDYVMTATEENICDALTWGLQPGLRALVCKTIPLNYPFRDRLISPTDTISAFAERYGSNLDDS</sequence>
<name>A0A6H2ELJ7_9ACTO</name>
<dbReference type="RefSeq" id="WP_168917880.1">
    <property type="nucleotide sequence ID" value="NZ_CP050804.1"/>
</dbReference>
<organism evidence="4 5">
    <name type="scientific">Arcanobacterium buesumense</name>
    <dbReference type="NCBI Taxonomy" id="2722751"/>
    <lineage>
        <taxon>Bacteria</taxon>
        <taxon>Bacillati</taxon>
        <taxon>Actinomycetota</taxon>
        <taxon>Actinomycetes</taxon>
        <taxon>Actinomycetales</taxon>
        <taxon>Actinomycetaceae</taxon>
        <taxon>Arcanobacterium</taxon>
    </lineage>
</organism>
<reference evidence="4 5" key="1">
    <citation type="submission" date="2020-03" db="EMBL/GenBank/DDBJ databases">
        <title>Complete genome of Arcanobacterium buesumensis sp. nov. strain 2701.</title>
        <authorList>
            <person name="Borowiak M."/>
            <person name="Alssahen M."/>
            <person name="Laemmler C."/>
            <person name="Malorny B."/>
            <person name="Hassan A."/>
            <person name="Prenger-Berninghoff E."/>
            <person name="Ploetz M."/>
            <person name="Abdulmawjood A."/>
        </authorList>
    </citation>
    <scope>NUCLEOTIDE SEQUENCE [LARGE SCALE GENOMIC DNA]</scope>
    <source>
        <strain evidence="4 5">2701</strain>
    </source>
</reference>
<dbReference type="PANTHER" id="PTHR42818:SF1">
    <property type="entry name" value="SULFOPYRUVATE DECARBOXYLASE"/>
    <property type="match status" value="1"/>
</dbReference>
<dbReference type="Gene3D" id="3.40.50.970">
    <property type="match status" value="1"/>
</dbReference>
<keyword evidence="2" id="KW-0456">Lyase</keyword>
<proteinExistence type="predicted"/>
<keyword evidence="1" id="KW-0210">Decarboxylase</keyword>